<dbReference type="EC" id="3.2.1.89" evidence="3 6"/>
<dbReference type="RefSeq" id="WP_138950795.1">
    <property type="nucleotide sequence ID" value="NZ_CP040749.1"/>
</dbReference>
<organism evidence="7 8">
    <name type="scientific">Aureibaculum algae</name>
    <dbReference type="NCBI Taxonomy" id="2584122"/>
    <lineage>
        <taxon>Bacteria</taxon>
        <taxon>Pseudomonadati</taxon>
        <taxon>Bacteroidota</taxon>
        <taxon>Flavobacteriia</taxon>
        <taxon>Flavobacteriales</taxon>
        <taxon>Flavobacteriaceae</taxon>
        <taxon>Aureibaculum</taxon>
    </lineage>
</organism>
<gene>
    <name evidence="7" type="ORF">FF125_16375</name>
</gene>
<keyword evidence="6" id="KW-0732">Signal</keyword>
<comment type="catalytic activity">
    <reaction evidence="1 6">
        <text>The enzyme specifically hydrolyzes (1-&gt;4)-beta-D-galactosidic linkages in type I arabinogalactans.</text>
        <dbReference type="EC" id="3.2.1.89"/>
    </reaction>
</comment>
<sequence length="357" mass="40867">MRYLIIILVIFLSSCSNSTPEEDIKSLNIDYISAIDLSSLPEIESKNITFYNTNGSPEDVVSILKNNGVNTIRLRIWNHPTNDHSSFNEVKLFADKLHNLGLKVWLTVHYSDTWADPGKQIPPNQWQNLSFPVLKDSIYRYTQKIIVGIKPDIIQIGNEINTGLLLPYGDINSNKNQFIEILNTGTKAVRDLSKKTKIMMHFAGIDNSDWFFDQLKTVDYDYIGLSYYPIWHGKDLEKVKTTLSELSKKYQKEILFAETAYPFTFDWNDFTNNIIGNSEQILPQYPATLQGQQDFVSKIKELIISTENGKGICYWGGELISYNGNEATDGSPWENQALFDFKNKIVPAISSFQFKKE</sequence>
<protein>
    <recommendedName>
        <fullName evidence="3 6">Arabinogalactan endo-beta-1,4-galactanase</fullName>
        <ecNumber evidence="3 6">3.2.1.89</ecNumber>
    </recommendedName>
</protein>
<dbReference type="GO" id="GO:0015926">
    <property type="term" value="F:glucosidase activity"/>
    <property type="evidence" value="ECO:0007669"/>
    <property type="project" value="InterPro"/>
</dbReference>
<feature type="chain" id="PRO_5023107485" description="Arabinogalactan endo-beta-1,4-galactanase" evidence="6">
    <location>
        <begin position="19"/>
        <end position="357"/>
    </location>
</feature>
<dbReference type="PANTHER" id="PTHR34983:SF1">
    <property type="entry name" value="ARABINOGALACTAN ENDO-BETA-1,4-GALACTANASE A"/>
    <property type="match status" value="1"/>
</dbReference>
<dbReference type="GO" id="GO:0045490">
    <property type="term" value="P:pectin catabolic process"/>
    <property type="evidence" value="ECO:0007669"/>
    <property type="project" value="TreeGrafter"/>
</dbReference>
<evidence type="ECO:0000256" key="5">
    <source>
        <dbReference type="ARBA" id="ARBA00023295"/>
    </source>
</evidence>
<evidence type="ECO:0000256" key="4">
    <source>
        <dbReference type="ARBA" id="ARBA00022801"/>
    </source>
</evidence>
<evidence type="ECO:0000256" key="6">
    <source>
        <dbReference type="RuleBase" id="RU361192"/>
    </source>
</evidence>
<dbReference type="SUPFAM" id="SSF51445">
    <property type="entry name" value="(Trans)glycosidases"/>
    <property type="match status" value="1"/>
</dbReference>
<reference evidence="7 8" key="1">
    <citation type="submission" date="2019-05" db="EMBL/GenBank/DDBJ databases">
        <title>Algicella ahnfeltiae gen. nov., sp. nov., a novel marine bacterium of the family Flavobacteriaceae isolated from a red alga.</title>
        <authorList>
            <person name="Nedashkovskaya O.I."/>
            <person name="Kukhlevskiy A.D."/>
            <person name="Kim S.-G."/>
            <person name="Zhukova N.V."/>
            <person name="Mikhailov V.V."/>
        </authorList>
    </citation>
    <scope>NUCLEOTIDE SEQUENCE [LARGE SCALE GENOMIC DNA]</scope>
    <source>
        <strain evidence="7 8">10Alg115</strain>
    </source>
</reference>
<dbReference type="AlphaFoldDB" id="A0A5B7TYS3"/>
<dbReference type="PROSITE" id="PS51257">
    <property type="entry name" value="PROKAR_LIPOPROTEIN"/>
    <property type="match status" value="1"/>
</dbReference>
<dbReference type="PANTHER" id="PTHR34983">
    <property type="entry name" value="ARABINOGALACTAN ENDO-BETA-1,4-GALACTANASE A"/>
    <property type="match status" value="1"/>
</dbReference>
<proteinExistence type="inferred from homology"/>
<dbReference type="InterPro" id="IPR011683">
    <property type="entry name" value="Glyco_hydro_53"/>
</dbReference>
<evidence type="ECO:0000256" key="3">
    <source>
        <dbReference type="ARBA" id="ARBA00012556"/>
    </source>
</evidence>
<dbReference type="Gene3D" id="3.20.20.80">
    <property type="entry name" value="Glycosidases"/>
    <property type="match status" value="1"/>
</dbReference>
<dbReference type="GO" id="GO:0031218">
    <property type="term" value="F:arabinogalactan endo-1,4-beta-galactosidase activity"/>
    <property type="evidence" value="ECO:0007669"/>
    <property type="project" value="UniProtKB-EC"/>
</dbReference>
<comment type="similarity">
    <text evidence="2 6">Belongs to the glycosyl hydrolase 53 family.</text>
</comment>
<evidence type="ECO:0000313" key="8">
    <source>
        <dbReference type="Proteomes" id="UP000306229"/>
    </source>
</evidence>
<evidence type="ECO:0000256" key="1">
    <source>
        <dbReference type="ARBA" id="ARBA00001695"/>
    </source>
</evidence>
<evidence type="ECO:0000256" key="2">
    <source>
        <dbReference type="ARBA" id="ARBA00010687"/>
    </source>
</evidence>
<evidence type="ECO:0000313" key="7">
    <source>
        <dbReference type="EMBL" id="QCX39937.1"/>
    </source>
</evidence>
<dbReference type="EMBL" id="CP040749">
    <property type="protein sequence ID" value="QCX39937.1"/>
    <property type="molecule type" value="Genomic_DNA"/>
</dbReference>
<dbReference type="OrthoDB" id="9768786at2"/>
<feature type="signal peptide" evidence="6">
    <location>
        <begin position="1"/>
        <end position="18"/>
    </location>
</feature>
<keyword evidence="4 6" id="KW-0378">Hydrolase</keyword>
<keyword evidence="8" id="KW-1185">Reference proteome</keyword>
<dbReference type="KEGG" id="fbe:FF125_16375"/>
<name>A0A5B7TYS3_9FLAO</name>
<dbReference type="Proteomes" id="UP000306229">
    <property type="component" value="Chromosome"/>
</dbReference>
<dbReference type="InterPro" id="IPR017853">
    <property type="entry name" value="GH"/>
</dbReference>
<accession>A0A5B7TYS3</accession>
<dbReference type="Pfam" id="PF07745">
    <property type="entry name" value="Glyco_hydro_53"/>
    <property type="match status" value="1"/>
</dbReference>
<keyword evidence="5 6" id="KW-0326">Glycosidase</keyword>